<organism evidence="4 5">
    <name type="scientific">Neonectria ditissima</name>
    <dbReference type="NCBI Taxonomy" id="78410"/>
    <lineage>
        <taxon>Eukaryota</taxon>
        <taxon>Fungi</taxon>
        <taxon>Dikarya</taxon>
        <taxon>Ascomycota</taxon>
        <taxon>Pezizomycotina</taxon>
        <taxon>Sordariomycetes</taxon>
        <taxon>Hypocreomycetidae</taxon>
        <taxon>Hypocreales</taxon>
        <taxon>Nectriaceae</taxon>
        <taxon>Neonectria</taxon>
    </lineage>
</organism>
<dbReference type="InterPro" id="IPR055795">
    <property type="entry name" value="DUF7371"/>
</dbReference>
<feature type="transmembrane region" description="Helical" evidence="2">
    <location>
        <begin position="95"/>
        <end position="114"/>
    </location>
</feature>
<feature type="transmembrane region" description="Helical" evidence="2">
    <location>
        <begin position="232"/>
        <end position="254"/>
    </location>
</feature>
<evidence type="ECO:0000313" key="4">
    <source>
        <dbReference type="EMBL" id="KPM37464.1"/>
    </source>
</evidence>
<gene>
    <name evidence="4" type="ORF">AK830_g9112</name>
</gene>
<feature type="region of interest" description="Disordered" evidence="1">
    <location>
        <begin position="1600"/>
        <end position="1627"/>
    </location>
</feature>
<feature type="region of interest" description="Disordered" evidence="1">
    <location>
        <begin position="593"/>
        <end position="863"/>
    </location>
</feature>
<feature type="transmembrane region" description="Helical" evidence="2">
    <location>
        <begin position="68"/>
        <end position="89"/>
    </location>
</feature>
<keyword evidence="2" id="KW-0812">Transmembrane</keyword>
<dbReference type="PANTHER" id="PTHR34292">
    <property type="entry name" value="OUTER SPORE WALL PROTEIN LDS1"/>
    <property type="match status" value="1"/>
</dbReference>
<evidence type="ECO:0000259" key="3">
    <source>
        <dbReference type="Pfam" id="PF24086"/>
    </source>
</evidence>
<feature type="region of interest" description="Disordered" evidence="1">
    <location>
        <begin position="1479"/>
        <end position="1500"/>
    </location>
</feature>
<dbReference type="GO" id="GO:0005811">
    <property type="term" value="C:lipid droplet"/>
    <property type="evidence" value="ECO:0007669"/>
    <property type="project" value="TreeGrafter"/>
</dbReference>
<evidence type="ECO:0000313" key="5">
    <source>
        <dbReference type="Proteomes" id="UP000050424"/>
    </source>
</evidence>
<feature type="compositionally biased region" description="Polar residues" evidence="1">
    <location>
        <begin position="318"/>
        <end position="333"/>
    </location>
</feature>
<feature type="compositionally biased region" description="Low complexity" evidence="1">
    <location>
        <begin position="613"/>
        <end position="647"/>
    </location>
</feature>
<feature type="compositionally biased region" description="Polar residues" evidence="1">
    <location>
        <begin position="1484"/>
        <end position="1493"/>
    </location>
</feature>
<dbReference type="STRING" id="78410.A0A0P7AVM6"/>
<evidence type="ECO:0000256" key="1">
    <source>
        <dbReference type="SAM" id="MobiDB-lite"/>
    </source>
</evidence>
<feature type="compositionally biased region" description="Low complexity" evidence="1">
    <location>
        <begin position="711"/>
        <end position="756"/>
    </location>
</feature>
<dbReference type="OrthoDB" id="5385013at2759"/>
<evidence type="ECO:0000256" key="2">
    <source>
        <dbReference type="SAM" id="Phobius"/>
    </source>
</evidence>
<comment type="caution">
    <text evidence="4">The sequence shown here is derived from an EMBL/GenBank/DDBJ whole genome shotgun (WGS) entry which is preliminary data.</text>
</comment>
<feature type="region of interest" description="Disordered" evidence="1">
    <location>
        <begin position="1788"/>
        <end position="1808"/>
    </location>
</feature>
<keyword evidence="2" id="KW-1133">Transmembrane helix</keyword>
<dbReference type="PANTHER" id="PTHR34292:SF1">
    <property type="entry name" value="OUTER SPORE WALL PROTEIN RRT8"/>
    <property type="match status" value="1"/>
</dbReference>
<accession>A0A0P7AVM6</accession>
<dbReference type="GO" id="GO:0005628">
    <property type="term" value="C:prospore membrane"/>
    <property type="evidence" value="ECO:0007669"/>
    <property type="project" value="TreeGrafter"/>
</dbReference>
<feature type="compositionally biased region" description="Low complexity" evidence="1">
    <location>
        <begin position="476"/>
        <end position="485"/>
    </location>
</feature>
<sequence>MPQNGVSDRQYPTRVEALLRPVHRPVLYLKRAGIAASYPIRGIWYFLRHREFWPLFAGRMLPLSLISFLVYFVLFTFTFLPQYAFLAIFHGWGAWFNAMVLVLGEGLVIIQALFEGFFVDESRVDVFDATLINFSLTELIAPHRILFRDAPNSVKMLGKPTSSAVYTPWSIIQIVELIVFLPLNLVPYVGTLAFIIITGARLGKLSHYRWFEIKGLSKDQKKKELRDRAWEYVWFGTVAMILELIPIMSLFFLLTTTAGAGMWAARLEEEDKRSAVADLIGEEDLSAPPPYTDVSDHDHSAPSSSKSLSRQPRWLLQASGNGSPNAPSPTTAQGKEHSFRPQPGHTYFSHKDFSSVFNSLLSNLSSSSSSLSPADENLSTFSSIRSLQPLGLSSHPFTLVLLYSVVLSFQQIAIFCLTPPNTSAFENPSEETLAQMRISASLGAIVATGLLGYSRAQAADYGTPNGPNGIPTDATGNVPPFNPNGSPGGFPVPGTVPGSIPGSVPGGGYPGVPGSVPGSVPGGGYPGVPGSIPGGIPNTVPGIPGIPVIPGIPGGGSPVVPGGGFPGGGSSVTPAGGITGSPDGPIIVPGTFPSHGGVPGVPGSSGLNPPTCPTQTTTVFVTIYPTNPDDSSGDSDGFPDGSVPDGSNPDGSNPDGSNPDQTATQSPVPTQPPDFSPFPPYPSVSAFTTLTIDIWGSPDDGTGSGDGTATGDGTVPDDGTDSGNGANPDDGTNSGDNGTGPVDGSIPSDGSPSDGSPGDGNSPGDGIDPNTGSPSSVPDTAPEYSSDASGGFPTAPGGFPGSLPNGPGAGTQAPAPIPSQAPGSGYTSGLPPFNPSGGSGQPVSDAFPLPTQGSQVPAGGSPWLTSAPGNGPLPTFVTITGTDGLPTVVNGGTGPLPTSLIIVTGADGLPTVVNGGSGPLPSLVTITGADGLPTVVNGPTPTFVTVTGADGLPTIINGGNGPLPSYATVTGADGLPTVVNGPTPTFVTITGADGLPTIVNGGNGPLPTFVTITGADGLPTIVNGGSGPLPTSPVTITGADGLPTIVNGGNGPLPTFVTITGADGLPTVINGGVPGGQGVPPSASSDVSPASSDQWVPQGISTDIPLPLPTITGAPGPITQGPDGSGPSPGGAAGGITTCATLTIIGSDGLPTIVDSTWVIPTATGASAQLPVTFVTQGPNGLPVTVVSQGPNGPLVTIGPAGSPDDSGITTCTSYTVIGTDGLPTVVDSTWVIPATASEASAQLPVTFITQGPNGLPVTVVSQGPDGPLVTIGPVGNSDGSGVTTCTSYTVIGTDGLPTVVDSTWVIPGPTPIVESSPISVFTGVPYPGIPSSGPGGISSGNQGDGAPITTYTSYTVIGSDGLPTVVDSTLVVPGPANTLSPFPEIPGGPIEASSALPNGAPAVTAQPIPGLPSGPVGSAVPGDGGVTTCTSFTIIGSDGLPTVVDSTWVIPATVDTQAPLPGNPSYVSSAYPSGLPTGIPGQITESSSTPSPGDSGAGGGITTCATYTVTGADGLPTIVDTTWVMPSGLPTETSLGFPPNTLTGAPVSFTSDAAAGQSTAVTTAVVIGPDGQPTPVVQTVVLESAADGGLPSGVPHGTVSGIPAPPPSGPAVSSGLSSQPTGLPSLSEYGASPLSDIFGSSADAQATFISGTITGTLTSTITQILNPTGGPVISDGAVPYDPLGNGAPISNVGYGPIPSEITLFPQASDVETSIWTNIIAEPTTTYTINFPLTTMATVARRVIRRQESSGAFSGWTNSSSASTSLTENTSLEASLSAFTATEVLPTPSTASQTATGSETAPTVCSSGGRVRNTTLDFDNSKPGPLFNPIEAIWFSEGFHVSPPSLQPVQPYIPTSGGQLVEFVPPSLSNTTTSGSGDVAEIGVGPHAASPCFRFDFFGASLGCETEGNEGWCEFEISAYRYNDTSSSEQSIAWSETKQVPACTTFLEGGYGLTPIVLEGYKDLSSVLITLRVGLELRTWWGDDFRVGWTDNSCVAEACRSTAPSLHVKRETVASAVRRGIWGWTRYGLERFDDDLVWESMN</sequence>
<feature type="region of interest" description="Disordered" evidence="1">
    <location>
        <begin position="466"/>
        <end position="489"/>
    </location>
</feature>
<feature type="domain" description="DUF7371" evidence="3">
    <location>
        <begin position="1815"/>
        <end position="2000"/>
    </location>
</feature>
<name>A0A0P7AVM6_9HYPO</name>
<dbReference type="InterPro" id="IPR052786">
    <property type="entry name" value="Spore_wall_assembly"/>
</dbReference>
<feature type="compositionally biased region" description="Polar residues" evidence="1">
    <location>
        <begin position="301"/>
        <end position="310"/>
    </location>
</feature>
<dbReference type="Pfam" id="PF24086">
    <property type="entry name" value="DUF7371"/>
    <property type="match status" value="1"/>
</dbReference>
<feature type="compositionally biased region" description="Low complexity" evidence="1">
    <location>
        <begin position="788"/>
        <end position="797"/>
    </location>
</feature>
<feature type="region of interest" description="Disordered" evidence="1">
    <location>
        <begin position="287"/>
        <end position="343"/>
    </location>
</feature>
<feature type="compositionally biased region" description="Polar residues" evidence="1">
    <location>
        <begin position="649"/>
        <end position="665"/>
    </location>
</feature>
<keyword evidence="5" id="KW-1185">Reference proteome</keyword>
<dbReference type="Proteomes" id="UP000050424">
    <property type="component" value="Unassembled WGS sequence"/>
</dbReference>
<dbReference type="EMBL" id="LKCW01000165">
    <property type="protein sequence ID" value="KPM37464.1"/>
    <property type="molecule type" value="Genomic_DNA"/>
</dbReference>
<feature type="region of interest" description="Disordered" evidence="1">
    <location>
        <begin position="1075"/>
        <end position="1095"/>
    </location>
</feature>
<proteinExistence type="predicted"/>
<reference evidence="4 5" key="1">
    <citation type="submission" date="2015-09" db="EMBL/GenBank/DDBJ databases">
        <title>Draft genome of a European isolate of the apple canker pathogen Neonectria ditissima.</title>
        <authorList>
            <person name="Gomez-Cortecero A."/>
            <person name="Harrison R.J."/>
            <person name="Armitage A.D."/>
        </authorList>
    </citation>
    <scope>NUCLEOTIDE SEQUENCE [LARGE SCALE GENOMIC DNA]</scope>
    <source>
        <strain evidence="4 5">R09/05</strain>
    </source>
</reference>
<feature type="transmembrane region" description="Helical" evidence="2">
    <location>
        <begin position="189"/>
        <end position="211"/>
    </location>
</feature>
<feature type="compositionally biased region" description="Pro residues" evidence="1">
    <location>
        <begin position="669"/>
        <end position="682"/>
    </location>
</feature>
<feature type="compositionally biased region" description="Low complexity" evidence="1">
    <location>
        <begin position="1079"/>
        <end position="1093"/>
    </location>
</feature>
<protein>
    <recommendedName>
        <fullName evidence="3">DUF7371 domain-containing protein</fullName>
    </recommendedName>
</protein>
<dbReference type="GO" id="GO:0005619">
    <property type="term" value="C:ascospore wall"/>
    <property type="evidence" value="ECO:0007669"/>
    <property type="project" value="TreeGrafter"/>
</dbReference>
<keyword evidence="2" id="KW-0472">Membrane</keyword>